<proteinExistence type="predicted"/>
<dbReference type="AlphaFoldDB" id="A0A4Z0PZK1"/>
<evidence type="ECO:0000313" key="1">
    <source>
        <dbReference type="EMBL" id="TGE22744.1"/>
    </source>
</evidence>
<evidence type="ECO:0000313" key="2">
    <source>
        <dbReference type="Proteomes" id="UP000298471"/>
    </source>
</evidence>
<reference evidence="1 2" key="1">
    <citation type="submission" date="2019-04" db="EMBL/GenBank/DDBJ databases">
        <authorList>
            <person name="Feng G."/>
            <person name="Zhang J."/>
            <person name="Zhu H."/>
        </authorList>
    </citation>
    <scope>NUCLEOTIDE SEQUENCE [LARGE SCALE GENOMIC DNA]</scope>
    <source>
        <strain evidence="1 2">9PBR-1</strain>
    </source>
</reference>
<gene>
    <name evidence="1" type="ORF">E5K02_23740</name>
</gene>
<dbReference type="EMBL" id="SRMB01000006">
    <property type="protein sequence ID" value="TGE22744.1"/>
    <property type="molecule type" value="Genomic_DNA"/>
</dbReference>
<comment type="caution">
    <text evidence="1">The sequence shown here is derived from an EMBL/GenBank/DDBJ whole genome shotgun (WGS) entry which is preliminary data.</text>
</comment>
<dbReference type="RefSeq" id="WP_167856570.1">
    <property type="nucleotide sequence ID" value="NZ_SRMB01000006.1"/>
</dbReference>
<keyword evidence="2" id="KW-1185">Reference proteome</keyword>
<name>A0A4Z0PZK1_9BACT</name>
<protein>
    <submittedName>
        <fullName evidence="1">Uncharacterized protein</fullName>
    </submittedName>
</protein>
<dbReference type="Proteomes" id="UP000298471">
    <property type="component" value="Unassembled WGS sequence"/>
</dbReference>
<sequence length="619" mass="69623">MEHQNEFLPPALSKLLVQLDNGWQPADFLLPTFPVIKVNQRPWPGPVLGIEQDGENLIIHLQAHRQEWQSLSNLHVTAYSEGEGRLEARNSSLSIAYGEPLTVTLTCKQWSYTPLISPVLWVAPLQQVTDINTPGNLLTKRRQGSEISRSSITGLRLASEHLAFYILNTQRKGGNKQALMAIESLGDRPLTSESVSLELPLLRVVLSTPIRPDVFYGLNADGLTVAALAAPHEQAALPVNDSNLSPVPTSYFDIQSRTTWLAPFYRKLHEANAATSGISPVSFSLKRYGHSIAPLDVDTQFELVAGAVWILTNHLSGVSEEVNYFSYLEIQELSKREKAVNPVRALTWLTETYGPDGEEVGKELLAALQELMYGTLADYRAADASQHVVLQRYNRVQLLRRAYAVLLGQAIGYQGRLKLFEPIAEGPDRIWSRGKSENRRVGWLPMPDDSTEDTAEAHQVFMAEADITGLSVWPNFELPTLPPDDLVRAFTVFAEELRQQTQGRVYARLRRLPQRGESPVQLSFRLLLSRAPATQVALFTMQLLKKGFEVRGWSDKVIRVTTPKGLDKFQQQLLDSREFKYEVERLVLSRVEAAVYRQDTYRFYVAQPCAQSLLRTQQI</sequence>
<organism evidence="1 2">
    <name type="scientific">Hymenobacter metallicola</name>
    <dbReference type="NCBI Taxonomy" id="2563114"/>
    <lineage>
        <taxon>Bacteria</taxon>
        <taxon>Pseudomonadati</taxon>
        <taxon>Bacteroidota</taxon>
        <taxon>Cytophagia</taxon>
        <taxon>Cytophagales</taxon>
        <taxon>Hymenobacteraceae</taxon>
        <taxon>Hymenobacter</taxon>
    </lineage>
</organism>
<accession>A0A4Z0PZK1</accession>